<dbReference type="InterPro" id="IPR011063">
    <property type="entry name" value="TilS/TtcA_N"/>
</dbReference>
<dbReference type="EC" id="6.3.4.19" evidence="6"/>
<keyword evidence="2 6" id="KW-0819">tRNA processing</keyword>
<keyword evidence="3 6" id="KW-0547">Nucleotide-binding</keyword>
<dbReference type="HAMAP" id="MF_01161">
    <property type="entry name" value="tRNA_Ile_lys_synt"/>
    <property type="match status" value="1"/>
</dbReference>
<keyword evidence="4 6" id="KW-0067">ATP-binding</keyword>
<dbReference type="RefSeq" id="WP_380912903.1">
    <property type="nucleotide sequence ID" value="NZ_JBHTLS010000131.1"/>
</dbReference>
<evidence type="ECO:0000256" key="2">
    <source>
        <dbReference type="ARBA" id="ARBA00022694"/>
    </source>
</evidence>
<feature type="domain" description="tRNA(Ile)-lysidine/2-thiocytidine synthase N-terminal" evidence="7">
    <location>
        <begin position="30"/>
        <end position="200"/>
    </location>
</feature>
<evidence type="ECO:0000259" key="7">
    <source>
        <dbReference type="Pfam" id="PF01171"/>
    </source>
</evidence>
<evidence type="ECO:0000256" key="1">
    <source>
        <dbReference type="ARBA" id="ARBA00022598"/>
    </source>
</evidence>
<dbReference type="Proteomes" id="UP001597203">
    <property type="component" value="Unassembled WGS sequence"/>
</dbReference>
<dbReference type="PANTHER" id="PTHR43033:SF1">
    <property type="entry name" value="TRNA(ILE)-LYSIDINE SYNTHASE-RELATED"/>
    <property type="match status" value="1"/>
</dbReference>
<comment type="similarity">
    <text evidence="6">Belongs to the tRNA(Ile)-lysidine synthase family.</text>
</comment>
<evidence type="ECO:0000256" key="5">
    <source>
        <dbReference type="ARBA" id="ARBA00048539"/>
    </source>
</evidence>
<keyword evidence="6" id="KW-0963">Cytoplasm</keyword>
<dbReference type="InterPro" id="IPR012795">
    <property type="entry name" value="tRNA_Ile_lys_synt_N"/>
</dbReference>
<accession>A0ABW3P4K1</accession>
<feature type="binding site" evidence="6">
    <location>
        <begin position="35"/>
        <end position="40"/>
    </location>
    <ligand>
        <name>ATP</name>
        <dbReference type="ChEBI" id="CHEBI:30616"/>
    </ligand>
</feature>
<proteinExistence type="inferred from homology"/>
<gene>
    <name evidence="6 8" type="primary">tilS</name>
    <name evidence="8" type="ORF">ACFQ24_15780</name>
</gene>
<keyword evidence="1 6" id="KW-0436">Ligase</keyword>
<comment type="catalytic activity">
    <reaction evidence="5 6">
        <text>cytidine(34) in tRNA(Ile2) + L-lysine + ATP = lysidine(34) in tRNA(Ile2) + AMP + diphosphate + H(+)</text>
        <dbReference type="Rhea" id="RHEA:43744"/>
        <dbReference type="Rhea" id="RHEA-COMP:10625"/>
        <dbReference type="Rhea" id="RHEA-COMP:10670"/>
        <dbReference type="ChEBI" id="CHEBI:15378"/>
        <dbReference type="ChEBI" id="CHEBI:30616"/>
        <dbReference type="ChEBI" id="CHEBI:32551"/>
        <dbReference type="ChEBI" id="CHEBI:33019"/>
        <dbReference type="ChEBI" id="CHEBI:82748"/>
        <dbReference type="ChEBI" id="CHEBI:83665"/>
        <dbReference type="ChEBI" id="CHEBI:456215"/>
        <dbReference type="EC" id="6.3.4.19"/>
    </reaction>
</comment>
<evidence type="ECO:0000313" key="9">
    <source>
        <dbReference type="Proteomes" id="UP001597203"/>
    </source>
</evidence>
<comment type="domain">
    <text evidence="6">The N-terminal region contains the highly conserved SGGXDS motif, predicted to be a P-loop motif involved in ATP binding.</text>
</comment>
<reference evidence="9" key="1">
    <citation type="journal article" date="2019" name="Int. J. Syst. Evol. Microbiol.">
        <title>The Global Catalogue of Microorganisms (GCM) 10K type strain sequencing project: providing services to taxonomists for standard genome sequencing and annotation.</title>
        <authorList>
            <consortium name="The Broad Institute Genomics Platform"/>
            <consortium name="The Broad Institute Genome Sequencing Center for Infectious Disease"/>
            <person name="Wu L."/>
            <person name="Ma J."/>
        </authorList>
    </citation>
    <scope>NUCLEOTIDE SEQUENCE [LARGE SCALE GENOMIC DNA]</scope>
    <source>
        <strain evidence="9">CCUG 54329</strain>
    </source>
</reference>
<dbReference type="SUPFAM" id="SSF52402">
    <property type="entry name" value="Adenine nucleotide alpha hydrolases-like"/>
    <property type="match status" value="1"/>
</dbReference>
<dbReference type="EMBL" id="JBHTLS010000131">
    <property type="protein sequence ID" value="MFD1106324.1"/>
    <property type="molecule type" value="Genomic_DNA"/>
</dbReference>
<dbReference type="PANTHER" id="PTHR43033">
    <property type="entry name" value="TRNA(ILE)-LYSIDINE SYNTHASE-RELATED"/>
    <property type="match status" value="1"/>
</dbReference>
<name>A0ABW3P4K1_9SPHN</name>
<comment type="subcellular location">
    <subcellularLocation>
        <location evidence="6">Cytoplasm</location>
    </subcellularLocation>
</comment>
<dbReference type="Pfam" id="PF01171">
    <property type="entry name" value="ATP_bind_3"/>
    <property type="match status" value="1"/>
</dbReference>
<comment type="caution">
    <text evidence="8">The sequence shown here is derived from an EMBL/GenBank/DDBJ whole genome shotgun (WGS) entry which is preliminary data.</text>
</comment>
<dbReference type="NCBIfam" id="TIGR02432">
    <property type="entry name" value="lysidine_TilS_N"/>
    <property type="match status" value="1"/>
</dbReference>
<evidence type="ECO:0000256" key="4">
    <source>
        <dbReference type="ARBA" id="ARBA00022840"/>
    </source>
</evidence>
<dbReference type="InterPro" id="IPR012094">
    <property type="entry name" value="tRNA_Ile_lys_synt"/>
</dbReference>
<comment type="function">
    <text evidence="6">Ligates lysine onto the cytidine present at position 34 of the AUA codon-specific tRNA(Ile) that contains the anticodon CAU, in an ATP-dependent manner. Cytidine is converted to lysidine, thus changing the amino acid specificity of the tRNA from methionine to isoleucine.</text>
</comment>
<organism evidence="8 9">
    <name type="scientific">Sphingobium olei</name>
    <dbReference type="NCBI Taxonomy" id="420955"/>
    <lineage>
        <taxon>Bacteria</taxon>
        <taxon>Pseudomonadati</taxon>
        <taxon>Pseudomonadota</taxon>
        <taxon>Alphaproteobacteria</taxon>
        <taxon>Sphingomonadales</taxon>
        <taxon>Sphingomonadaceae</taxon>
        <taxon>Sphingobium</taxon>
    </lineage>
</organism>
<dbReference type="InterPro" id="IPR014729">
    <property type="entry name" value="Rossmann-like_a/b/a_fold"/>
</dbReference>
<sequence>MQLGSDRAALEALLAQAVAALTGADDAARFGIAVSGGPDSMALLSLAARLYAGRVEAVTVDHQLRPEAAEEAAMVARWCAGAGVPHAILTPDAPVTGNVQNWARIMRYRLIEQWGSARGIDWIMTAHHADDQLETMIMRLNRGSGVAGLAGVRARTGRVIRPLLGVRKAALVTLAQAQGLPFVDDPSNVDRRFDRAALRAVLAGVDWIDAEAAGRSAAALAEAEAALAWSVEALAAAHVRQEGAGWRLERTDLPREYLRRLLLHMLALADPEAPAPRGEAIDRAIAQALAGGKSSLGGWLLTGGESWTLMPAPARR</sequence>
<keyword evidence="9" id="KW-1185">Reference proteome</keyword>
<dbReference type="CDD" id="cd01992">
    <property type="entry name" value="TilS_N"/>
    <property type="match status" value="1"/>
</dbReference>
<evidence type="ECO:0000313" key="8">
    <source>
        <dbReference type="EMBL" id="MFD1106324.1"/>
    </source>
</evidence>
<dbReference type="GO" id="GO:0032267">
    <property type="term" value="F:tRNA(Ile)-lysidine synthase activity"/>
    <property type="evidence" value="ECO:0007669"/>
    <property type="project" value="UniProtKB-EC"/>
</dbReference>
<protein>
    <recommendedName>
        <fullName evidence="6">tRNA(Ile)-lysidine synthase</fullName>
        <ecNumber evidence="6">6.3.4.19</ecNumber>
    </recommendedName>
    <alternativeName>
        <fullName evidence="6">tRNA(Ile)-2-lysyl-cytidine synthase</fullName>
    </alternativeName>
    <alternativeName>
        <fullName evidence="6">tRNA(Ile)-lysidine synthetase</fullName>
    </alternativeName>
</protein>
<evidence type="ECO:0000256" key="6">
    <source>
        <dbReference type="HAMAP-Rule" id="MF_01161"/>
    </source>
</evidence>
<dbReference type="Gene3D" id="3.40.50.620">
    <property type="entry name" value="HUPs"/>
    <property type="match status" value="1"/>
</dbReference>
<evidence type="ECO:0000256" key="3">
    <source>
        <dbReference type="ARBA" id="ARBA00022741"/>
    </source>
</evidence>